<evidence type="ECO:0000313" key="2">
    <source>
        <dbReference type="Proteomes" id="UP000030652"/>
    </source>
</evidence>
<comment type="caution">
    <text evidence="1">The sequence shown here is derived from an EMBL/GenBank/DDBJ whole genome shotgun (WGS) entry which is preliminary data.</text>
</comment>
<protein>
    <submittedName>
        <fullName evidence="1">Uncharacterized protein</fullName>
    </submittedName>
</protein>
<reference evidence="1 2" key="1">
    <citation type="submission" date="2014-10" db="EMBL/GenBank/DDBJ databases">
        <title>Draft genome of anammox bacterium scalindua brodae, obtained using differential coverage binning of sequence data from two enrichment reactors.</title>
        <authorList>
            <person name="Speth D.R."/>
            <person name="Russ L."/>
            <person name="Kartal B."/>
            <person name="Op den Camp H.J."/>
            <person name="Dutilh B.E."/>
            <person name="Jetten M.S."/>
        </authorList>
    </citation>
    <scope>NUCLEOTIDE SEQUENCE [LARGE SCALE GENOMIC DNA]</scope>
    <source>
        <strain evidence="1">RU1</strain>
    </source>
</reference>
<sequence length="44" mass="5053">MDNNAEKARIERHSLQKASASQFSVLRLKTNHNLEMLTIREVAT</sequence>
<name>A0A0B0EQW1_9BACT</name>
<accession>A0A0B0EQW1</accession>
<gene>
    <name evidence="1" type="ORF">SCABRO_00700</name>
</gene>
<dbReference type="EMBL" id="JRYO01000052">
    <property type="protein sequence ID" value="KHE93528.1"/>
    <property type="molecule type" value="Genomic_DNA"/>
</dbReference>
<organism evidence="1 2">
    <name type="scientific">Candidatus Scalindua brodae</name>
    <dbReference type="NCBI Taxonomy" id="237368"/>
    <lineage>
        <taxon>Bacteria</taxon>
        <taxon>Pseudomonadati</taxon>
        <taxon>Planctomycetota</taxon>
        <taxon>Candidatus Brocadiia</taxon>
        <taxon>Candidatus Brocadiales</taxon>
        <taxon>Candidatus Scalinduaceae</taxon>
        <taxon>Candidatus Scalindua</taxon>
    </lineage>
</organism>
<evidence type="ECO:0000313" key="1">
    <source>
        <dbReference type="EMBL" id="KHE93528.1"/>
    </source>
</evidence>
<proteinExistence type="predicted"/>
<dbReference type="AlphaFoldDB" id="A0A0B0EQW1"/>
<dbReference type="Proteomes" id="UP000030652">
    <property type="component" value="Unassembled WGS sequence"/>
</dbReference>